<evidence type="ECO:0000313" key="2">
    <source>
        <dbReference type="EMBL" id="SMD26083.1"/>
    </source>
</evidence>
<gene>
    <name evidence="2" type="ORF">SAMN05661093_09663</name>
</gene>
<sequence>MSPAASCSSSGPCGGGAPDGWGFFYWSPRRALCLLRRALAHCGARCGRLRRAPVTGRRDLVWSLCAAKGRESGQDLRPCPADKLICGATPHKIAPTTTFGAPLSCSGRASTWARARLHCASGAPPLWLWARLAPLSVISPLYFGSSGGAQVAHRFLSVACRSLIGPGLPSRRAFGWARLALPRPSPTAPSSLRGPSGLSRRRGRPWSSSRWLCRAVVLAMSVAWGGCHRSTPALALGRGW</sequence>
<keyword evidence="3" id="KW-1185">Reference proteome</keyword>
<dbReference type="Proteomes" id="UP000192674">
    <property type="component" value="Unassembled WGS sequence"/>
</dbReference>
<dbReference type="AlphaFoldDB" id="A0A1W2FW31"/>
<evidence type="ECO:0000313" key="3">
    <source>
        <dbReference type="Proteomes" id="UP000192674"/>
    </source>
</evidence>
<feature type="region of interest" description="Disordered" evidence="1">
    <location>
        <begin position="184"/>
        <end position="204"/>
    </location>
</feature>
<organism evidence="2 3">
    <name type="scientific">Kibdelosporangium aridum</name>
    <dbReference type="NCBI Taxonomy" id="2030"/>
    <lineage>
        <taxon>Bacteria</taxon>
        <taxon>Bacillati</taxon>
        <taxon>Actinomycetota</taxon>
        <taxon>Actinomycetes</taxon>
        <taxon>Pseudonocardiales</taxon>
        <taxon>Pseudonocardiaceae</taxon>
        <taxon>Kibdelosporangium</taxon>
    </lineage>
</organism>
<proteinExistence type="predicted"/>
<evidence type="ECO:0000256" key="1">
    <source>
        <dbReference type="SAM" id="MobiDB-lite"/>
    </source>
</evidence>
<accession>A0A1W2FW31</accession>
<reference evidence="2 3" key="1">
    <citation type="submission" date="2017-04" db="EMBL/GenBank/DDBJ databases">
        <authorList>
            <person name="Afonso C.L."/>
            <person name="Miller P.J."/>
            <person name="Scott M.A."/>
            <person name="Spackman E."/>
            <person name="Goraichik I."/>
            <person name="Dimitrov K.M."/>
            <person name="Suarez D.L."/>
            <person name="Swayne D.E."/>
        </authorList>
    </citation>
    <scope>NUCLEOTIDE SEQUENCE [LARGE SCALE GENOMIC DNA]</scope>
    <source>
        <strain evidence="2 3">DSM 43828</strain>
    </source>
</reference>
<feature type="compositionally biased region" description="Low complexity" evidence="1">
    <location>
        <begin position="189"/>
        <end position="198"/>
    </location>
</feature>
<protein>
    <submittedName>
        <fullName evidence="2">Uncharacterized protein</fullName>
    </submittedName>
</protein>
<name>A0A1W2FW31_KIBAR</name>
<dbReference type="EMBL" id="FWXV01000013">
    <property type="protein sequence ID" value="SMD26083.1"/>
    <property type="molecule type" value="Genomic_DNA"/>
</dbReference>